<evidence type="ECO:0000313" key="1">
    <source>
        <dbReference type="EMBL" id="CAG8818551.1"/>
    </source>
</evidence>
<organism evidence="1 2">
    <name type="scientific">Racocetra persica</name>
    <dbReference type="NCBI Taxonomy" id="160502"/>
    <lineage>
        <taxon>Eukaryota</taxon>
        <taxon>Fungi</taxon>
        <taxon>Fungi incertae sedis</taxon>
        <taxon>Mucoromycota</taxon>
        <taxon>Glomeromycotina</taxon>
        <taxon>Glomeromycetes</taxon>
        <taxon>Diversisporales</taxon>
        <taxon>Gigasporaceae</taxon>
        <taxon>Racocetra</taxon>
    </lineage>
</organism>
<reference evidence="1" key="1">
    <citation type="submission" date="2021-06" db="EMBL/GenBank/DDBJ databases">
        <authorList>
            <person name="Kallberg Y."/>
            <person name="Tangrot J."/>
            <person name="Rosling A."/>
        </authorList>
    </citation>
    <scope>NUCLEOTIDE SEQUENCE</scope>
    <source>
        <strain evidence="1">MA461A</strain>
    </source>
</reference>
<gene>
    <name evidence="1" type="ORF">RPERSI_LOCUS24939</name>
</gene>
<sequence length="40" mass="4854">KICLPLWTVFDIYSKTNNVYYWAIEAIETKDRNDNRKNNC</sequence>
<comment type="caution">
    <text evidence="1">The sequence shown here is derived from an EMBL/GenBank/DDBJ whole genome shotgun (WGS) entry which is preliminary data.</text>
</comment>
<keyword evidence="2" id="KW-1185">Reference proteome</keyword>
<dbReference type="EMBL" id="CAJVQC010081160">
    <property type="protein sequence ID" value="CAG8818551.1"/>
    <property type="molecule type" value="Genomic_DNA"/>
</dbReference>
<evidence type="ECO:0000313" key="2">
    <source>
        <dbReference type="Proteomes" id="UP000789920"/>
    </source>
</evidence>
<proteinExistence type="predicted"/>
<accession>A0ACA9S1R5</accession>
<name>A0ACA9S1R5_9GLOM</name>
<dbReference type="Proteomes" id="UP000789920">
    <property type="component" value="Unassembled WGS sequence"/>
</dbReference>
<protein>
    <submittedName>
        <fullName evidence="1">26641_t:CDS:1</fullName>
    </submittedName>
</protein>
<feature type="non-terminal residue" evidence="1">
    <location>
        <position position="1"/>
    </location>
</feature>